<keyword evidence="4" id="KW-0472">Membrane</keyword>
<dbReference type="PROSITE" id="PS50206">
    <property type="entry name" value="RHODANESE_3"/>
    <property type="match status" value="2"/>
</dbReference>
<dbReference type="WBParaSite" id="PSAMB.scaffold152size71626.g2635.t1">
    <property type="protein sequence ID" value="PSAMB.scaffold152size71626.g2635.t1"/>
    <property type="gene ID" value="PSAMB.scaffold152size71626.g2635"/>
</dbReference>
<keyword evidence="6" id="KW-1185">Reference proteome</keyword>
<dbReference type="GO" id="GO:0004792">
    <property type="term" value="F:thiosulfate-cyanide sulfurtransferase activity"/>
    <property type="evidence" value="ECO:0007669"/>
    <property type="project" value="TreeGrafter"/>
</dbReference>
<evidence type="ECO:0000259" key="5">
    <source>
        <dbReference type="PROSITE" id="PS50206"/>
    </source>
</evidence>
<protein>
    <submittedName>
        <fullName evidence="7">Rhodanese domain-containing protein</fullName>
    </submittedName>
</protein>
<dbReference type="Gene3D" id="3.40.250.10">
    <property type="entry name" value="Rhodanese-like domain"/>
    <property type="match status" value="2"/>
</dbReference>
<sequence length="464" mass="52934">MEQPWSRYYGQSSANYNQHSSSFGRRSNNPTYVHHHSYDRRDRPDFGPPSEHESYAEPVEKDAAFYHTGERYYYDPPDGSTPVASLHEKPLGATHVVLEHKNKKSSFCMWLMTALLILVSVILVICIILFFIFARSYTQLKSSSSDVLGRQLQAAYVQPKFDHVVTPSFVLTAVITKRKICLLDATGSGSYDENRLLFNKEHIRGAQWFDFTNVTNEQPTKLKELVHPLVFQSYVRELGIDKDCHVIFYDRGDDEAFSIKWATFGYWLFRVFGHSKVSIMQGGLRQWRKLQQANAEYEIENGTSPAPAGSGNFEAQWSSQYIVTFPDIVANFETGNTRETREYLLIDARTPEEFKGIKWDKLAIGGGHIKDAISIPMAAVYDDEAVAFKNKTELVEFFSSSNVSYSQPAIVYCSTAVRASVVWFAMQMINYPSRVYDGSWVEWSIRAPEELKVILTTKKQKAAT</sequence>
<dbReference type="PANTHER" id="PTHR11364">
    <property type="entry name" value="THIOSULFATE SULFERTANSFERASE"/>
    <property type="match status" value="1"/>
</dbReference>
<evidence type="ECO:0000256" key="3">
    <source>
        <dbReference type="SAM" id="MobiDB-lite"/>
    </source>
</evidence>
<dbReference type="AlphaFoldDB" id="A0A914V4D0"/>
<dbReference type="GO" id="GO:0005739">
    <property type="term" value="C:mitochondrion"/>
    <property type="evidence" value="ECO:0007669"/>
    <property type="project" value="TreeGrafter"/>
</dbReference>
<feature type="domain" description="Rhodanese" evidence="5">
    <location>
        <begin position="339"/>
        <end position="452"/>
    </location>
</feature>
<dbReference type="CDD" id="cd01449">
    <property type="entry name" value="TST_Repeat_2"/>
    <property type="match status" value="1"/>
</dbReference>
<evidence type="ECO:0000256" key="1">
    <source>
        <dbReference type="ARBA" id="ARBA00022679"/>
    </source>
</evidence>
<dbReference type="Pfam" id="PF00581">
    <property type="entry name" value="Rhodanese"/>
    <property type="match status" value="2"/>
</dbReference>
<dbReference type="InterPro" id="IPR045078">
    <property type="entry name" value="TST/MPST-like"/>
</dbReference>
<organism evidence="6 7">
    <name type="scientific">Plectus sambesii</name>
    <dbReference type="NCBI Taxonomy" id="2011161"/>
    <lineage>
        <taxon>Eukaryota</taxon>
        <taxon>Metazoa</taxon>
        <taxon>Ecdysozoa</taxon>
        <taxon>Nematoda</taxon>
        <taxon>Chromadorea</taxon>
        <taxon>Plectida</taxon>
        <taxon>Plectina</taxon>
        <taxon>Plectoidea</taxon>
        <taxon>Plectidae</taxon>
        <taxon>Plectus</taxon>
    </lineage>
</organism>
<proteinExistence type="predicted"/>
<reference evidence="7" key="1">
    <citation type="submission" date="2022-11" db="UniProtKB">
        <authorList>
            <consortium name="WormBaseParasite"/>
        </authorList>
    </citation>
    <scope>IDENTIFICATION</scope>
</reference>
<dbReference type="CDD" id="cd01448">
    <property type="entry name" value="TST_Repeat_1"/>
    <property type="match status" value="1"/>
</dbReference>
<dbReference type="InterPro" id="IPR001763">
    <property type="entry name" value="Rhodanese-like_dom"/>
</dbReference>
<feature type="domain" description="Rhodanese" evidence="5">
    <location>
        <begin position="176"/>
        <end position="296"/>
    </location>
</feature>
<dbReference type="Proteomes" id="UP000887566">
    <property type="component" value="Unplaced"/>
</dbReference>
<feature type="region of interest" description="Disordered" evidence="3">
    <location>
        <begin position="1"/>
        <end position="55"/>
    </location>
</feature>
<feature type="compositionally biased region" description="Basic and acidic residues" evidence="3">
    <location>
        <begin position="39"/>
        <end position="55"/>
    </location>
</feature>
<accession>A0A914V4D0</accession>
<feature type="transmembrane region" description="Helical" evidence="4">
    <location>
        <begin position="107"/>
        <end position="134"/>
    </location>
</feature>
<dbReference type="InterPro" id="IPR036873">
    <property type="entry name" value="Rhodanese-like_dom_sf"/>
</dbReference>
<dbReference type="SUPFAM" id="SSF52821">
    <property type="entry name" value="Rhodanese/Cell cycle control phosphatase"/>
    <property type="match status" value="2"/>
</dbReference>
<keyword evidence="2" id="KW-0677">Repeat</keyword>
<keyword evidence="4" id="KW-0812">Transmembrane</keyword>
<feature type="compositionally biased region" description="Polar residues" evidence="3">
    <location>
        <begin position="9"/>
        <end position="31"/>
    </location>
</feature>
<evidence type="ECO:0000256" key="2">
    <source>
        <dbReference type="ARBA" id="ARBA00022737"/>
    </source>
</evidence>
<evidence type="ECO:0000313" key="6">
    <source>
        <dbReference type="Proteomes" id="UP000887566"/>
    </source>
</evidence>
<name>A0A914V4D0_9BILA</name>
<evidence type="ECO:0000256" key="4">
    <source>
        <dbReference type="SAM" id="Phobius"/>
    </source>
</evidence>
<keyword evidence="4" id="KW-1133">Transmembrane helix</keyword>
<keyword evidence="1" id="KW-0808">Transferase</keyword>
<dbReference type="SMART" id="SM00450">
    <property type="entry name" value="RHOD"/>
    <property type="match status" value="2"/>
</dbReference>
<evidence type="ECO:0000313" key="7">
    <source>
        <dbReference type="WBParaSite" id="PSAMB.scaffold152size71626.g2635.t1"/>
    </source>
</evidence>
<dbReference type="PANTHER" id="PTHR11364:SF30">
    <property type="entry name" value="RHODANESE DOMAIN-CONTAINING PROTEIN"/>
    <property type="match status" value="1"/>
</dbReference>